<dbReference type="GeneID" id="8621998"/>
<dbReference type="Proteomes" id="UP000002195">
    <property type="component" value="Unassembled WGS sequence"/>
</dbReference>
<evidence type="ECO:0008006" key="4">
    <source>
        <dbReference type="Google" id="ProtNLM"/>
    </source>
</evidence>
<gene>
    <name evidence="2" type="ORF">DDB_G0279339</name>
</gene>
<evidence type="ECO:0000313" key="3">
    <source>
        <dbReference type="Proteomes" id="UP000002195"/>
    </source>
</evidence>
<dbReference type="InParanoid" id="Q54WX6"/>
<dbReference type="dictyBase" id="DDB_G0279339"/>
<keyword evidence="3" id="KW-1185">Reference proteome</keyword>
<dbReference type="EMBL" id="AAFI02000030">
    <property type="protein sequence ID" value="EAL67818.1"/>
    <property type="molecule type" value="Genomic_DNA"/>
</dbReference>
<dbReference type="PANTHER" id="PTHR33459">
    <property type="entry name" value="DD-GDCA PROTEIN"/>
    <property type="match status" value="1"/>
</dbReference>
<feature type="chain" id="PRO_5004249498" description="Dickkopf N-terminal cysteine-rich domain-containing protein" evidence="1">
    <location>
        <begin position="21"/>
        <end position="349"/>
    </location>
</feature>
<dbReference type="PhylomeDB" id="Q54WX6"/>
<proteinExistence type="predicted"/>
<evidence type="ECO:0000313" key="2">
    <source>
        <dbReference type="EMBL" id="EAL67818.1"/>
    </source>
</evidence>
<dbReference type="KEGG" id="ddi:DDB_G0279339"/>
<name>Q54WX6_DICDI</name>
<dbReference type="HOGENOM" id="CLU_795524_0_0_1"/>
<dbReference type="AlphaFoldDB" id="Q54WX6"/>
<dbReference type="PaxDb" id="44689-DDB0205728"/>
<dbReference type="InterPro" id="IPR052326">
    <property type="entry name" value="Diff-Dev_Assoc_Protein"/>
</dbReference>
<dbReference type="RefSeq" id="XP_641801.1">
    <property type="nucleotide sequence ID" value="XM_636709.1"/>
</dbReference>
<keyword evidence="1" id="KW-0732">Signal</keyword>
<comment type="caution">
    <text evidence="2">The sequence shown here is derived from an EMBL/GenBank/DDBJ whole genome shotgun (WGS) entry which is preliminary data.</text>
</comment>
<organism evidence="2 3">
    <name type="scientific">Dictyostelium discoideum</name>
    <name type="common">Social amoeba</name>
    <dbReference type="NCBI Taxonomy" id="44689"/>
    <lineage>
        <taxon>Eukaryota</taxon>
        <taxon>Amoebozoa</taxon>
        <taxon>Evosea</taxon>
        <taxon>Eumycetozoa</taxon>
        <taxon>Dictyostelia</taxon>
        <taxon>Dictyosteliales</taxon>
        <taxon>Dictyosteliaceae</taxon>
        <taxon>Dictyostelium</taxon>
    </lineage>
</organism>
<dbReference type="PANTHER" id="PTHR33459:SF2">
    <property type="entry name" value="DICKKOPF N-TERMINAL CYSTEINE-RICH DOMAIN-CONTAINING PROTEIN"/>
    <property type="match status" value="1"/>
</dbReference>
<dbReference type="VEuPathDB" id="AmoebaDB:DDB_G0279339"/>
<dbReference type="OMA" id="CEDDITN"/>
<feature type="signal peptide" evidence="1">
    <location>
        <begin position="1"/>
        <end position="20"/>
    </location>
</feature>
<protein>
    <recommendedName>
        <fullName evidence="4">Dickkopf N-terminal cysteine-rich domain-containing protein</fullName>
    </recommendedName>
</protein>
<sequence>MKLILSLIFVIVSLINSSHCFNESKCFSLGHPCVQSYGIDISCGYGLACLPIDDDNEQSEYVCKPKLKLGEKCKEKYLGPCEIGLECLPLDFEVGSPYTCKAANYAGLGEDCDSDFDCFGMGQFNLKCINSKCTFWFNETLQYDKINCLGYFTCPGTQACNLNNCEDDITNCSSSCTQLSSLGGNCSYDSDCFIGGVCSKDGICLSRYSKKINDSCSTNNECDLGLGCQTFNEFFNEDESYQEFKKCIEIEIPNTTNCTEDGCGDYGICNGVTNTCHPKKKNTNECKYAERVRDICIISNKCSFSNEFYDYPYFGENSCSMKKCGEETVNVLKQCQTIYTNLHKSLFFI</sequence>
<accession>Q54WX6</accession>
<reference evidence="2 3" key="1">
    <citation type="journal article" date="2005" name="Nature">
        <title>The genome of the social amoeba Dictyostelium discoideum.</title>
        <authorList>
            <consortium name="The Dictyostelium discoideum Sequencing Consortium"/>
            <person name="Eichinger L."/>
            <person name="Pachebat J.A."/>
            <person name="Glockner G."/>
            <person name="Rajandream M.A."/>
            <person name="Sucgang R."/>
            <person name="Berriman M."/>
            <person name="Song J."/>
            <person name="Olsen R."/>
            <person name="Szafranski K."/>
            <person name="Xu Q."/>
            <person name="Tunggal B."/>
            <person name="Kummerfeld S."/>
            <person name="Madera M."/>
            <person name="Konfortov B.A."/>
            <person name="Rivero F."/>
            <person name="Bankier A.T."/>
            <person name="Lehmann R."/>
            <person name="Hamlin N."/>
            <person name="Davies R."/>
            <person name="Gaudet P."/>
            <person name="Fey P."/>
            <person name="Pilcher K."/>
            <person name="Chen G."/>
            <person name="Saunders D."/>
            <person name="Sodergren E."/>
            <person name="Davis P."/>
            <person name="Kerhornou A."/>
            <person name="Nie X."/>
            <person name="Hall N."/>
            <person name="Anjard C."/>
            <person name="Hemphill L."/>
            <person name="Bason N."/>
            <person name="Farbrother P."/>
            <person name="Desany B."/>
            <person name="Just E."/>
            <person name="Morio T."/>
            <person name="Rost R."/>
            <person name="Churcher C."/>
            <person name="Cooper J."/>
            <person name="Haydock S."/>
            <person name="van Driessche N."/>
            <person name="Cronin A."/>
            <person name="Goodhead I."/>
            <person name="Muzny D."/>
            <person name="Mourier T."/>
            <person name="Pain A."/>
            <person name="Lu M."/>
            <person name="Harper D."/>
            <person name="Lindsay R."/>
            <person name="Hauser H."/>
            <person name="James K."/>
            <person name="Quiles M."/>
            <person name="Madan Babu M."/>
            <person name="Saito T."/>
            <person name="Buchrieser C."/>
            <person name="Wardroper A."/>
            <person name="Felder M."/>
            <person name="Thangavelu M."/>
            <person name="Johnson D."/>
            <person name="Knights A."/>
            <person name="Loulseged H."/>
            <person name="Mungall K."/>
            <person name="Oliver K."/>
            <person name="Price C."/>
            <person name="Quail M.A."/>
            <person name="Urushihara H."/>
            <person name="Hernandez J."/>
            <person name="Rabbinowitsch E."/>
            <person name="Steffen D."/>
            <person name="Sanders M."/>
            <person name="Ma J."/>
            <person name="Kohara Y."/>
            <person name="Sharp S."/>
            <person name="Simmonds M."/>
            <person name="Spiegler S."/>
            <person name="Tivey A."/>
            <person name="Sugano S."/>
            <person name="White B."/>
            <person name="Walker D."/>
            <person name="Woodward J."/>
            <person name="Winckler T."/>
            <person name="Tanaka Y."/>
            <person name="Shaulsky G."/>
            <person name="Schleicher M."/>
            <person name="Weinstock G."/>
            <person name="Rosenthal A."/>
            <person name="Cox E.C."/>
            <person name="Chisholm R.L."/>
            <person name="Gibbs R."/>
            <person name="Loomis W.F."/>
            <person name="Platzer M."/>
            <person name="Kay R.R."/>
            <person name="Williams J."/>
            <person name="Dear P.H."/>
            <person name="Noegel A.A."/>
            <person name="Barrell B."/>
            <person name="Kuspa A."/>
        </authorList>
    </citation>
    <scope>NUCLEOTIDE SEQUENCE [LARGE SCALE GENOMIC DNA]</scope>
    <source>
        <strain evidence="2 3">AX4</strain>
    </source>
</reference>
<evidence type="ECO:0000256" key="1">
    <source>
        <dbReference type="SAM" id="SignalP"/>
    </source>
</evidence>